<feature type="transmembrane region" description="Helical" evidence="8">
    <location>
        <begin position="547"/>
        <end position="569"/>
    </location>
</feature>
<keyword evidence="4 7" id="KW-0812">Transmembrane</keyword>
<dbReference type="PANTHER" id="PTHR42703">
    <property type="entry name" value="NADH DEHYDROGENASE"/>
    <property type="match status" value="1"/>
</dbReference>
<feature type="transmembrane region" description="Helical" evidence="8">
    <location>
        <begin position="174"/>
        <end position="198"/>
    </location>
</feature>
<protein>
    <recommendedName>
        <fullName evidence="9">NADH:quinone oxidoreductase/Mrp antiporter transmembrane domain-containing protein</fullName>
    </recommendedName>
</protein>
<dbReference type="RefSeq" id="WP_188893906.1">
    <property type="nucleotide sequence ID" value="NZ_BMMZ01000002.1"/>
</dbReference>
<feature type="domain" description="NADH:quinone oxidoreductase/Mrp antiporter transmembrane" evidence="9">
    <location>
        <begin position="141"/>
        <end position="439"/>
    </location>
</feature>
<dbReference type="PANTHER" id="PTHR42703:SF1">
    <property type="entry name" value="NA(+)_H(+) ANTIPORTER SUBUNIT D1"/>
    <property type="match status" value="1"/>
</dbReference>
<feature type="transmembrane region" description="Helical" evidence="8">
    <location>
        <begin position="12"/>
        <end position="30"/>
    </location>
</feature>
<evidence type="ECO:0000256" key="6">
    <source>
        <dbReference type="ARBA" id="ARBA00023136"/>
    </source>
</evidence>
<feature type="transmembrane region" description="Helical" evidence="8">
    <location>
        <begin position="98"/>
        <end position="117"/>
    </location>
</feature>
<keyword evidence="5 8" id="KW-1133">Transmembrane helix</keyword>
<feature type="transmembrane region" description="Helical" evidence="8">
    <location>
        <begin position="249"/>
        <end position="271"/>
    </location>
</feature>
<accession>A0A917S3L7</accession>
<dbReference type="GO" id="GO:0008137">
    <property type="term" value="F:NADH dehydrogenase (ubiquinone) activity"/>
    <property type="evidence" value="ECO:0007669"/>
    <property type="project" value="InterPro"/>
</dbReference>
<keyword evidence="6 8" id="KW-0472">Membrane</keyword>
<evidence type="ECO:0000256" key="2">
    <source>
        <dbReference type="ARBA" id="ARBA00005346"/>
    </source>
</evidence>
<dbReference type="GO" id="GO:0042773">
    <property type="term" value="P:ATP synthesis coupled electron transport"/>
    <property type="evidence" value="ECO:0007669"/>
    <property type="project" value="InterPro"/>
</dbReference>
<feature type="transmembrane region" description="Helical" evidence="8">
    <location>
        <begin position="218"/>
        <end position="237"/>
    </location>
</feature>
<evidence type="ECO:0000313" key="11">
    <source>
        <dbReference type="Proteomes" id="UP000613840"/>
    </source>
</evidence>
<evidence type="ECO:0000256" key="8">
    <source>
        <dbReference type="SAM" id="Phobius"/>
    </source>
</evidence>
<comment type="subcellular location">
    <subcellularLocation>
        <location evidence="1">Cell membrane</location>
        <topology evidence="1">Multi-pass membrane protein</topology>
    </subcellularLocation>
    <subcellularLocation>
        <location evidence="7">Membrane</location>
        <topology evidence="7">Multi-pass membrane protein</topology>
    </subcellularLocation>
</comment>
<reference evidence="10" key="2">
    <citation type="submission" date="2020-09" db="EMBL/GenBank/DDBJ databases">
        <authorList>
            <person name="Sun Q."/>
            <person name="Zhou Y."/>
        </authorList>
    </citation>
    <scope>NUCLEOTIDE SEQUENCE</scope>
    <source>
        <strain evidence="10">CGMCC 4.7306</strain>
    </source>
</reference>
<organism evidence="10 11">
    <name type="scientific">Microlunatus endophyticus</name>
    <dbReference type="NCBI Taxonomy" id="1716077"/>
    <lineage>
        <taxon>Bacteria</taxon>
        <taxon>Bacillati</taxon>
        <taxon>Actinomycetota</taxon>
        <taxon>Actinomycetes</taxon>
        <taxon>Propionibacteriales</taxon>
        <taxon>Propionibacteriaceae</taxon>
        <taxon>Microlunatus</taxon>
    </lineage>
</organism>
<dbReference type="PRINTS" id="PR01437">
    <property type="entry name" value="NUOXDRDTASE4"/>
</dbReference>
<sequence length="619" mass="63362">MPVGDPAGQLLPLLVVIPILGAAVLIGVGRRLPGPLVGAGTLALVAMVGCGDVALLITARSRRIVSWLGGWRPGKEGTGHSGTGVGIALQADQISAGLGLLVAALMIGALVFSWHYFEAPGSHYHALMLFFLAGMTGFVLAGDIFTMFVFFELMGVAAYALTGLKIEDPSAVQGAINFGIVNSVAAYFSLIGVGIIYAHTGELNLADLSRSLTGDHSLVVVIGFVLLSTGFLVKAAIVPFHFWLDDAHAVAPTPVCVLFSGAMVELGLYGVLRVYKIGFSATAVAGGFERLFLVLGILTAALGAVMCLLQRHLKRLLAYSTIAHMGMFLVVLSVGGSASLGGIAVYVIGHAAVKGALFLCAGILLDRFGSVDEITLWGVGRRLHGADGVAVRTIFLVAALGLAGLPPFAAGLGKAAAETAMSDAGAHWGPVFMIVISALTGGAVLRVWLRVMIGVGSRPTDVDAEGMSGDQELMEVDVGDDIPNRMIISAGALVIIGGLAGAVPGLVAGATTAAQRFADPAAYSGAVLDGRLGYPAVSGATPAGWDLHGVLLSGLTVLSACLVATAAVLRRRLPAGVRTPPGVRAAAALLHRIHSGRVGDYVVWLLIGVSASAAVLVTW</sequence>
<evidence type="ECO:0000259" key="9">
    <source>
        <dbReference type="Pfam" id="PF00361"/>
    </source>
</evidence>
<feature type="transmembrane region" description="Helical" evidence="8">
    <location>
        <begin position="487"/>
        <end position="507"/>
    </location>
</feature>
<evidence type="ECO:0000313" key="10">
    <source>
        <dbReference type="EMBL" id="GGL52165.1"/>
    </source>
</evidence>
<dbReference type="AlphaFoldDB" id="A0A917S3L7"/>
<evidence type="ECO:0000256" key="3">
    <source>
        <dbReference type="ARBA" id="ARBA00022475"/>
    </source>
</evidence>
<feature type="transmembrane region" description="Helical" evidence="8">
    <location>
        <begin position="36"/>
        <end position="57"/>
    </location>
</feature>
<dbReference type="GO" id="GO:0005886">
    <property type="term" value="C:plasma membrane"/>
    <property type="evidence" value="ECO:0007669"/>
    <property type="project" value="UniProtKB-SubCell"/>
</dbReference>
<comment type="similarity">
    <text evidence="2">Belongs to the CPA3 antiporters (TC 2.A.63) subunit D family.</text>
</comment>
<evidence type="ECO:0000256" key="4">
    <source>
        <dbReference type="ARBA" id="ARBA00022692"/>
    </source>
</evidence>
<keyword evidence="3" id="KW-1003">Cell membrane</keyword>
<reference evidence="10" key="1">
    <citation type="journal article" date="2014" name="Int. J. Syst. Evol. Microbiol.">
        <title>Complete genome sequence of Corynebacterium casei LMG S-19264T (=DSM 44701T), isolated from a smear-ripened cheese.</title>
        <authorList>
            <consortium name="US DOE Joint Genome Institute (JGI-PGF)"/>
            <person name="Walter F."/>
            <person name="Albersmeier A."/>
            <person name="Kalinowski J."/>
            <person name="Ruckert C."/>
        </authorList>
    </citation>
    <scope>NUCLEOTIDE SEQUENCE</scope>
    <source>
        <strain evidence="10">CGMCC 4.7306</strain>
    </source>
</reference>
<feature type="transmembrane region" description="Helical" evidence="8">
    <location>
        <begin position="601"/>
        <end position="618"/>
    </location>
</feature>
<feature type="transmembrane region" description="Helical" evidence="8">
    <location>
        <begin position="389"/>
        <end position="408"/>
    </location>
</feature>
<dbReference type="InterPro" id="IPR003918">
    <property type="entry name" value="NADH_UbQ_OxRdtase"/>
</dbReference>
<evidence type="ECO:0000256" key="5">
    <source>
        <dbReference type="ARBA" id="ARBA00022989"/>
    </source>
</evidence>
<gene>
    <name evidence="10" type="ORF">GCM10011575_07980</name>
</gene>
<feature type="transmembrane region" description="Helical" evidence="8">
    <location>
        <begin position="291"/>
        <end position="309"/>
    </location>
</feature>
<evidence type="ECO:0000256" key="7">
    <source>
        <dbReference type="RuleBase" id="RU000320"/>
    </source>
</evidence>
<dbReference type="Proteomes" id="UP000613840">
    <property type="component" value="Unassembled WGS sequence"/>
</dbReference>
<proteinExistence type="inferred from homology"/>
<name>A0A917S3L7_9ACTN</name>
<dbReference type="EMBL" id="BMMZ01000002">
    <property type="protein sequence ID" value="GGL52165.1"/>
    <property type="molecule type" value="Genomic_DNA"/>
</dbReference>
<dbReference type="InterPro" id="IPR050586">
    <property type="entry name" value="CPA3_Na-H_Antiporter_D"/>
</dbReference>
<dbReference type="InterPro" id="IPR001750">
    <property type="entry name" value="ND/Mrp_TM"/>
</dbReference>
<feature type="transmembrane region" description="Helical" evidence="8">
    <location>
        <begin position="428"/>
        <end position="449"/>
    </location>
</feature>
<feature type="transmembrane region" description="Helical" evidence="8">
    <location>
        <begin position="129"/>
        <end position="162"/>
    </location>
</feature>
<keyword evidence="11" id="KW-1185">Reference proteome</keyword>
<comment type="caution">
    <text evidence="10">The sequence shown here is derived from an EMBL/GenBank/DDBJ whole genome shotgun (WGS) entry which is preliminary data.</text>
</comment>
<dbReference type="Pfam" id="PF00361">
    <property type="entry name" value="Proton_antipo_M"/>
    <property type="match status" value="1"/>
</dbReference>
<evidence type="ECO:0000256" key="1">
    <source>
        <dbReference type="ARBA" id="ARBA00004651"/>
    </source>
</evidence>